<dbReference type="Gene3D" id="3.40.50.150">
    <property type="entry name" value="Vaccinia Virus protein VP39"/>
    <property type="match status" value="1"/>
</dbReference>
<sequence>MERLRSLERACDPVTVDIIDGIGVQPGWDCLEMGAGAGSVAYWLAERCPDGKVVAADIDPRFLDPRRAGNVEIARMDITRDGFGEASFDFIHTRLLLTHLPQRDEILRAAASWLKPGGYLLVEDLYVLPMDEADPALREVIKLLFDVILVHGADLRWGRKLPALLSQLGLSELGLRTSPLALGLRDAAELMWRNSWQQVLPFGVGTGLVDPAEADALTAAMDGPAIDPTALIFSAWGRKAPA</sequence>
<gene>
    <name evidence="3" type="ORF">ACFPM7_16580</name>
</gene>
<keyword evidence="1 3" id="KW-0808">Transferase</keyword>
<reference evidence="4" key="1">
    <citation type="journal article" date="2019" name="Int. J. Syst. Evol. Microbiol.">
        <title>The Global Catalogue of Microorganisms (GCM) 10K type strain sequencing project: providing services to taxonomists for standard genome sequencing and annotation.</title>
        <authorList>
            <consortium name="The Broad Institute Genomics Platform"/>
            <consortium name="The Broad Institute Genome Sequencing Center for Infectious Disease"/>
            <person name="Wu L."/>
            <person name="Ma J."/>
        </authorList>
    </citation>
    <scope>NUCLEOTIDE SEQUENCE [LARGE SCALE GENOMIC DNA]</scope>
    <source>
        <strain evidence="4">CCUG 59778</strain>
    </source>
</reference>
<evidence type="ECO:0000259" key="2">
    <source>
        <dbReference type="Pfam" id="PF08241"/>
    </source>
</evidence>
<dbReference type="PANTHER" id="PTHR43861:SF3">
    <property type="entry name" value="PUTATIVE (AFU_ORTHOLOGUE AFUA_2G14390)-RELATED"/>
    <property type="match status" value="1"/>
</dbReference>
<name>A0ABW0EQQ9_9PSEU</name>
<evidence type="ECO:0000313" key="4">
    <source>
        <dbReference type="Proteomes" id="UP001596157"/>
    </source>
</evidence>
<keyword evidence="3" id="KW-0489">Methyltransferase</keyword>
<dbReference type="Proteomes" id="UP001596157">
    <property type="component" value="Unassembled WGS sequence"/>
</dbReference>
<dbReference type="SUPFAM" id="SSF53335">
    <property type="entry name" value="S-adenosyl-L-methionine-dependent methyltransferases"/>
    <property type="match status" value="1"/>
</dbReference>
<accession>A0ABW0EQQ9</accession>
<dbReference type="Pfam" id="PF08241">
    <property type="entry name" value="Methyltransf_11"/>
    <property type="match status" value="1"/>
</dbReference>
<dbReference type="GO" id="GO:0008168">
    <property type="term" value="F:methyltransferase activity"/>
    <property type="evidence" value="ECO:0007669"/>
    <property type="project" value="UniProtKB-KW"/>
</dbReference>
<protein>
    <submittedName>
        <fullName evidence="3">Class I SAM-dependent methyltransferase</fullName>
        <ecNumber evidence="3">2.1.1.-</ecNumber>
    </submittedName>
</protein>
<dbReference type="InterPro" id="IPR029063">
    <property type="entry name" value="SAM-dependent_MTases_sf"/>
</dbReference>
<proteinExistence type="predicted"/>
<dbReference type="GO" id="GO:0032259">
    <property type="term" value="P:methylation"/>
    <property type="evidence" value="ECO:0007669"/>
    <property type="project" value="UniProtKB-KW"/>
</dbReference>
<dbReference type="RefSeq" id="WP_378248522.1">
    <property type="nucleotide sequence ID" value="NZ_JBHSKF010000007.1"/>
</dbReference>
<feature type="domain" description="Methyltransferase type 11" evidence="2">
    <location>
        <begin position="31"/>
        <end position="122"/>
    </location>
</feature>
<evidence type="ECO:0000256" key="1">
    <source>
        <dbReference type="ARBA" id="ARBA00022679"/>
    </source>
</evidence>
<dbReference type="EMBL" id="JBHSKF010000007">
    <property type="protein sequence ID" value="MFC5288678.1"/>
    <property type="molecule type" value="Genomic_DNA"/>
</dbReference>
<organism evidence="3 4">
    <name type="scientific">Actinokineospora guangxiensis</name>
    <dbReference type="NCBI Taxonomy" id="1490288"/>
    <lineage>
        <taxon>Bacteria</taxon>
        <taxon>Bacillati</taxon>
        <taxon>Actinomycetota</taxon>
        <taxon>Actinomycetes</taxon>
        <taxon>Pseudonocardiales</taxon>
        <taxon>Pseudonocardiaceae</taxon>
        <taxon>Actinokineospora</taxon>
    </lineage>
</organism>
<dbReference type="InterPro" id="IPR013216">
    <property type="entry name" value="Methyltransf_11"/>
</dbReference>
<comment type="caution">
    <text evidence="3">The sequence shown here is derived from an EMBL/GenBank/DDBJ whole genome shotgun (WGS) entry which is preliminary data.</text>
</comment>
<dbReference type="PANTHER" id="PTHR43861">
    <property type="entry name" value="TRANS-ACONITATE 2-METHYLTRANSFERASE-RELATED"/>
    <property type="match status" value="1"/>
</dbReference>
<evidence type="ECO:0000313" key="3">
    <source>
        <dbReference type="EMBL" id="MFC5288678.1"/>
    </source>
</evidence>
<keyword evidence="4" id="KW-1185">Reference proteome</keyword>
<dbReference type="CDD" id="cd02440">
    <property type="entry name" value="AdoMet_MTases"/>
    <property type="match status" value="1"/>
</dbReference>
<dbReference type="EC" id="2.1.1.-" evidence="3"/>